<name>A0ACB8F5J2_9SAUR</name>
<evidence type="ECO:0000313" key="1">
    <source>
        <dbReference type="EMBL" id="KAH8000005.1"/>
    </source>
</evidence>
<accession>A0ACB8F5J2</accession>
<organism evidence="1 2">
    <name type="scientific">Sphaerodactylus townsendi</name>
    <dbReference type="NCBI Taxonomy" id="933632"/>
    <lineage>
        <taxon>Eukaryota</taxon>
        <taxon>Metazoa</taxon>
        <taxon>Chordata</taxon>
        <taxon>Craniata</taxon>
        <taxon>Vertebrata</taxon>
        <taxon>Euteleostomi</taxon>
        <taxon>Lepidosauria</taxon>
        <taxon>Squamata</taxon>
        <taxon>Bifurcata</taxon>
        <taxon>Gekkota</taxon>
        <taxon>Sphaerodactylidae</taxon>
        <taxon>Sphaerodactylus</taxon>
    </lineage>
</organism>
<proteinExistence type="predicted"/>
<dbReference type="Proteomes" id="UP000827872">
    <property type="component" value="Linkage Group LG05"/>
</dbReference>
<sequence>MATVPFSQQRKSFYCSTVENTRSRSSARISYSHTCSRWAEMGEFHSELRNSCGAGRRVPSHSPGPRVGRRARSEGPSSHRRGGSGRIGRDHTRQMEGHNEGPEGSQGNTLPLPSALPETSLAITLAPVETFVGAEETLPQIKYAE</sequence>
<evidence type="ECO:0000313" key="2">
    <source>
        <dbReference type="Proteomes" id="UP000827872"/>
    </source>
</evidence>
<dbReference type="EMBL" id="CM037618">
    <property type="protein sequence ID" value="KAH8000005.1"/>
    <property type="molecule type" value="Genomic_DNA"/>
</dbReference>
<keyword evidence="2" id="KW-1185">Reference proteome</keyword>
<comment type="caution">
    <text evidence="1">The sequence shown here is derived from an EMBL/GenBank/DDBJ whole genome shotgun (WGS) entry which is preliminary data.</text>
</comment>
<gene>
    <name evidence="1" type="ORF">K3G42_021589</name>
</gene>
<protein>
    <submittedName>
        <fullName evidence="1">Uncharacterized protein</fullName>
    </submittedName>
</protein>
<reference evidence="1" key="1">
    <citation type="submission" date="2021-08" db="EMBL/GenBank/DDBJ databases">
        <title>The first chromosome-level gecko genome reveals the dynamic sex chromosomes of Neotropical dwarf geckos (Sphaerodactylidae: Sphaerodactylus).</title>
        <authorList>
            <person name="Pinto B.J."/>
            <person name="Keating S.E."/>
            <person name="Gamble T."/>
        </authorList>
    </citation>
    <scope>NUCLEOTIDE SEQUENCE</scope>
    <source>
        <strain evidence="1">TG3544</strain>
    </source>
</reference>